<accession>A0ABU5SAS3</accession>
<keyword evidence="1" id="KW-0812">Transmembrane</keyword>
<dbReference type="RefSeq" id="WP_323698971.1">
    <property type="nucleotide sequence ID" value="NZ_JAYGIL010000038.1"/>
</dbReference>
<evidence type="ECO:0000313" key="3">
    <source>
        <dbReference type="EMBL" id="MEA5405569.1"/>
    </source>
</evidence>
<feature type="domain" description="Acyltransferase 3" evidence="2">
    <location>
        <begin position="22"/>
        <end position="335"/>
    </location>
</feature>
<dbReference type="GO" id="GO:0016746">
    <property type="term" value="F:acyltransferase activity"/>
    <property type="evidence" value="ECO:0007669"/>
    <property type="project" value="UniProtKB-KW"/>
</dbReference>
<feature type="transmembrane region" description="Helical" evidence="1">
    <location>
        <begin position="52"/>
        <end position="72"/>
    </location>
</feature>
<evidence type="ECO:0000313" key="4">
    <source>
        <dbReference type="Proteomes" id="UP001303899"/>
    </source>
</evidence>
<feature type="transmembrane region" description="Helical" evidence="1">
    <location>
        <begin position="168"/>
        <end position="187"/>
    </location>
</feature>
<comment type="caution">
    <text evidence="3">The sequence shown here is derived from an EMBL/GenBank/DDBJ whole genome shotgun (WGS) entry which is preliminary data.</text>
</comment>
<dbReference type="InterPro" id="IPR002656">
    <property type="entry name" value="Acyl_transf_3_dom"/>
</dbReference>
<proteinExistence type="predicted"/>
<keyword evidence="1" id="KW-1133">Transmembrane helix</keyword>
<keyword evidence="1" id="KW-0472">Membrane</keyword>
<dbReference type="Pfam" id="PF01757">
    <property type="entry name" value="Acyl_transf_3"/>
    <property type="match status" value="1"/>
</dbReference>
<feature type="transmembrane region" description="Helical" evidence="1">
    <location>
        <begin position="226"/>
        <end position="243"/>
    </location>
</feature>
<evidence type="ECO:0000256" key="1">
    <source>
        <dbReference type="SAM" id="Phobius"/>
    </source>
</evidence>
<keyword evidence="4" id="KW-1185">Reference proteome</keyword>
<feature type="transmembrane region" description="Helical" evidence="1">
    <location>
        <begin position="20"/>
        <end position="40"/>
    </location>
</feature>
<dbReference type="EMBL" id="JAYGIL010000038">
    <property type="protein sequence ID" value="MEA5405569.1"/>
    <property type="molecule type" value="Genomic_DNA"/>
</dbReference>
<feature type="transmembrane region" description="Helical" evidence="1">
    <location>
        <begin position="199"/>
        <end position="219"/>
    </location>
</feature>
<name>A0ABU5SAS3_9BACT</name>
<reference evidence="3 4" key="1">
    <citation type="submission" date="2023-12" db="EMBL/GenBank/DDBJ databases">
        <title>Novel species of the genus Arcicella isolated from rivers.</title>
        <authorList>
            <person name="Lu H."/>
        </authorList>
    </citation>
    <scope>NUCLEOTIDE SEQUENCE [LARGE SCALE GENOMIC DNA]</scope>
    <source>
        <strain evidence="3 4">DC2W</strain>
    </source>
</reference>
<feature type="transmembrane region" description="Helical" evidence="1">
    <location>
        <begin position="144"/>
        <end position="161"/>
    </location>
</feature>
<gene>
    <name evidence="3" type="ORF">VB776_21695</name>
</gene>
<dbReference type="Proteomes" id="UP001303899">
    <property type="component" value="Unassembled WGS sequence"/>
</dbReference>
<dbReference type="PANTHER" id="PTHR23028:SF131">
    <property type="entry name" value="BLR2367 PROTEIN"/>
    <property type="match status" value="1"/>
</dbReference>
<feature type="transmembrane region" description="Helical" evidence="1">
    <location>
        <begin position="93"/>
        <end position="111"/>
    </location>
</feature>
<organism evidence="3 4">
    <name type="scientific">Arcicella gelida</name>
    <dbReference type="NCBI Taxonomy" id="2984195"/>
    <lineage>
        <taxon>Bacteria</taxon>
        <taxon>Pseudomonadati</taxon>
        <taxon>Bacteroidota</taxon>
        <taxon>Cytophagia</taxon>
        <taxon>Cytophagales</taxon>
        <taxon>Flectobacillaceae</taxon>
        <taxon>Arcicella</taxon>
    </lineage>
</organism>
<dbReference type="PANTHER" id="PTHR23028">
    <property type="entry name" value="ACETYLTRANSFERASE"/>
    <property type="match status" value="1"/>
</dbReference>
<keyword evidence="3" id="KW-0012">Acyltransferase</keyword>
<feature type="transmembrane region" description="Helical" evidence="1">
    <location>
        <begin position="319"/>
        <end position="342"/>
    </location>
</feature>
<keyword evidence="3" id="KW-0808">Transferase</keyword>
<evidence type="ECO:0000259" key="2">
    <source>
        <dbReference type="Pfam" id="PF01757"/>
    </source>
</evidence>
<feature type="transmembrane region" description="Helical" evidence="1">
    <location>
        <begin position="255"/>
        <end position="273"/>
    </location>
</feature>
<dbReference type="EC" id="2.3.-.-" evidence="3"/>
<feature type="transmembrane region" description="Helical" evidence="1">
    <location>
        <begin position="280"/>
        <end position="299"/>
    </location>
</feature>
<dbReference type="InterPro" id="IPR050879">
    <property type="entry name" value="Acyltransferase_3"/>
</dbReference>
<protein>
    <submittedName>
        <fullName evidence="3">Acyltransferase</fullName>
        <ecNumber evidence="3">2.3.-.-</ecNumber>
    </submittedName>
</protein>
<sequence>MIVNNSKDSSIITKNTNNRFLELDALRGIAALSVVLFHFTMGREESKWGFKLGTTGVDLFFIISGFVIFMSLNRVSKSKDFIINRVSRLYPTYWCAVTFTFLLILCKTLLLKHDFSLIKEFLNYAGNLTMFQYYLGIPDLDGPYWTMIIEMIFYISILILYQFNLLKLLNILGLITSISIVILTSFWENHSIVKAILYSIPLLPYIPLFLAGTVFYKIYTNNQQMISNYGIIILCLIAQFLLFEHSGRSHHFINHQEYAIMICLYFTLFILFVNHKLNFIVSKLTLFLGKISFALYLTHQYISLQFLLPILVNKLHLNFWLAALLITLPITILIATLITNYVDIPLSKKMKEKLNSFS</sequence>